<evidence type="ECO:0000313" key="1">
    <source>
        <dbReference type="EMBL" id="ADL06691.1"/>
    </source>
</evidence>
<name>D9R2R7_LACSW</name>
<proteinExistence type="predicted"/>
<organism evidence="1 2">
    <name type="scientific">Lacrimispora saccharolytica (strain ATCC 35040 / DSM 2544 / NRCC 2533 / WM1)</name>
    <name type="common">Clostridium saccharolyticum</name>
    <dbReference type="NCBI Taxonomy" id="610130"/>
    <lineage>
        <taxon>Bacteria</taxon>
        <taxon>Bacillati</taxon>
        <taxon>Bacillota</taxon>
        <taxon>Clostridia</taxon>
        <taxon>Lachnospirales</taxon>
        <taxon>Lachnospiraceae</taxon>
        <taxon>Lacrimispora</taxon>
    </lineage>
</organism>
<gene>
    <name evidence="1" type="ordered locus">Closa_4189</name>
</gene>
<keyword evidence="2" id="KW-1185">Reference proteome</keyword>
<protein>
    <submittedName>
        <fullName evidence="1">Uncharacterized protein</fullName>
    </submittedName>
</protein>
<accession>D9R2R7</accession>
<evidence type="ECO:0000313" key="2">
    <source>
        <dbReference type="Proteomes" id="UP000001662"/>
    </source>
</evidence>
<dbReference type="HOGENOM" id="CLU_1114317_0_0_9"/>
<dbReference type="EMBL" id="CP002109">
    <property type="protein sequence ID" value="ADL06691.1"/>
    <property type="molecule type" value="Genomic_DNA"/>
</dbReference>
<dbReference type="Proteomes" id="UP000001662">
    <property type="component" value="Chromosome"/>
</dbReference>
<dbReference type="KEGG" id="csh:Closa_4189"/>
<dbReference type="PaxDb" id="610130-Closa_4189"/>
<dbReference type="RefSeq" id="WP_013274743.1">
    <property type="nucleotide sequence ID" value="NC_014376.1"/>
</dbReference>
<reference evidence="1" key="1">
    <citation type="submission" date="2010-07" db="EMBL/GenBank/DDBJ databases">
        <title>Complete sequence of Clostridium saccharolyticum WM1.</title>
        <authorList>
            <consortium name="US DOE Joint Genome Institute"/>
            <person name="Lucas S."/>
            <person name="Copeland A."/>
            <person name="Lapidus A."/>
            <person name="Cheng J.-F."/>
            <person name="Bruce D."/>
            <person name="Goodwin L."/>
            <person name="Pitluck S."/>
            <person name="Chertkov O."/>
            <person name="Detter J.C."/>
            <person name="Han C."/>
            <person name="Tapia R."/>
            <person name="Land M."/>
            <person name="Hauser L."/>
            <person name="Chang Y.-J."/>
            <person name="Jeffries C."/>
            <person name="Kyrpides N."/>
            <person name="Ivanova N."/>
            <person name="Mikhailova N."/>
            <person name="Mouttaki H."/>
            <person name="Lin L."/>
            <person name="Zhou J."/>
            <person name="Hemme C.L."/>
            <person name="Woyke T."/>
        </authorList>
    </citation>
    <scope>NUCLEOTIDE SEQUENCE [LARGE SCALE GENOMIC DNA]</scope>
    <source>
        <strain evidence="1">WM1</strain>
    </source>
</reference>
<sequence length="249" mass="28310">MFNIFDRVKVFDGSMKSVDGLCLANSITHPVYGRGYVVSGYTKFVPEKHIHSSVYKQGYKQVELYKKLPKLLPNSKQIISDLINVDNASVLIKQTCKLLVAGIDENTVINVIKGLIRIENVSDKEFLRIASISKIITDSRHDLLLNEYSQLINESRDINVYTDRWRVDRSLELGVYPPKVLHLLSLDEETLSVEMFDSITWLIKLLGDVDVKFNEEMGLVNYFDSLVAAVSKLNVNYLKSLFGVCDDNL</sequence>
<dbReference type="AlphaFoldDB" id="D9R2R7"/>